<dbReference type="EMBL" id="JBHTLJ010000004">
    <property type="protein sequence ID" value="MFD1163487.1"/>
    <property type="molecule type" value="Genomic_DNA"/>
</dbReference>
<evidence type="ECO:0000313" key="2">
    <source>
        <dbReference type="Proteomes" id="UP001597163"/>
    </source>
</evidence>
<gene>
    <name evidence="1" type="ORF">ACFQ2E_13730</name>
</gene>
<sequence>MKKTICILTILFGLNAVSQNLECRDFKNGTFIMTIEKPLPSVTKITRRGNNQTEVLLEKPKELEDMDMPSKVHITLNWIDDCTYTGKFNPAKNKLLDYQKFINDNGGILVEKIKIEGRCFFYRSTLKLKDESIIIDGKICKE</sequence>
<name>A0ABW3RES2_9FLAO</name>
<keyword evidence="2" id="KW-1185">Reference proteome</keyword>
<dbReference type="Proteomes" id="UP001597163">
    <property type="component" value="Unassembled WGS sequence"/>
</dbReference>
<reference evidence="2" key="1">
    <citation type="journal article" date="2019" name="Int. J. Syst. Evol. Microbiol.">
        <title>The Global Catalogue of Microorganisms (GCM) 10K type strain sequencing project: providing services to taxonomists for standard genome sequencing and annotation.</title>
        <authorList>
            <consortium name="The Broad Institute Genomics Platform"/>
            <consortium name="The Broad Institute Genome Sequencing Center for Infectious Disease"/>
            <person name="Wu L."/>
            <person name="Ma J."/>
        </authorList>
    </citation>
    <scope>NUCLEOTIDE SEQUENCE [LARGE SCALE GENOMIC DNA]</scope>
    <source>
        <strain evidence="2">CCUG 63246</strain>
    </source>
</reference>
<comment type="caution">
    <text evidence="1">The sequence shown here is derived from an EMBL/GenBank/DDBJ whole genome shotgun (WGS) entry which is preliminary data.</text>
</comment>
<protein>
    <submittedName>
        <fullName evidence="1">Uncharacterized protein</fullName>
    </submittedName>
</protein>
<accession>A0ABW3RES2</accession>
<organism evidence="1 2">
    <name type="scientific">Hwangdonia seohaensis</name>
    <dbReference type="NCBI Taxonomy" id="1240727"/>
    <lineage>
        <taxon>Bacteria</taxon>
        <taxon>Pseudomonadati</taxon>
        <taxon>Bacteroidota</taxon>
        <taxon>Flavobacteriia</taxon>
        <taxon>Flavobacteriales</taxon>
        <taxon>Flavobacteriaceae</taxon>
        <taxon>Hwangdonia</taxon>
    </lineage>
</organism>
<proteinExistence type="predicted"/>
<dbReference type="RefSeq" id="WP_311941234.1">
    <property type="nucleotide sequence ID" value="NZ_JAVSCK010000004.1"/>
</dbReference>
<evidence type="ECO:0000313" key="1">
    <source>
        <dbReference type="EMBL" id="MFD1163487.1"/>
    </source>
</evidence>